<dbReference type="GO" id="GO:0043093">
    <property type="term" value="P:FtsZ-dependent cytokinesis"/>
    <property type="evidence" value="ECO:0007669"/>
    <property type="project" value="UniProtKB-UniRule"/>
</dbReference>
<keyword evidence="4 8" id="KW-0812">Transmembrane</keyword>
<dbReference type="PROSITE" id="PS51779">
    <property type="entry name" value="POTRA"/>
    <property type="match status" value="1"/>
</dbReference>
<keyword evidence="11" id="KW-1185">Reference proteome</keyword>
<feature type="transmembrane region" description="Helical" evidence="8">
    <location>
        <begin position="23"/>
        <end position="45"/>
    </location>
</feature>
<keyword evidence="3 8" id="KW-0132">Cell division</keyword>
<evidence type="ECO:0000256" key="2">
    <source>
        <dbReference type="ARBA" id="ARBA00022475"/>
    </source>
</evidence>
<protein>
    <recommendedName>
        <fullName evidence="8">Cell division protein FtsQ</fullName>
    </recommendedName>
</protein>
<dbReference type="InterPro" id="IPR034746">
    <property type="entry name" value="POTRA"/>
</dbReference>
<dbReference type="HAMAP" id="MF_00911">
    <property type="entry name" value="FtsQ_subfam"/>
    <property type="match status" value="1"/>
</dbReference>
<evidence type="ECO:0000256" key="8">
    <source>
        <dbReference type="HAMAP-Rule" id="MF_00911"/>
    </source>
</evidence>
<evidence type="ECO:0000256" key="5">
    <source>
        <dbReference type="ARBA" id="ARBA00022989"/>
    </source>
</evidence>
<evidence type="ECO:0000256" key="7">
    <source>
        <dbReference type="ARBA" id="ARBA00023306"/>
    </source>
</evidence>
<dbReference type="GO" id="GO:0005886">
    <property type="term" value="C:plasma membrane"/>
    <property type="evidence" value="ECO:0007669"/>
    <property type="project" value="UniProtKB-SubCell"/>
</dbReference>
<evidence type="ECO:0000256" key="1">
    <source>
        <dbReference type="ARBA" id="ARBA00004370"/>
    </source>
</evidence>
<dbReference type="InterPro" id="IPR050487">
    <property type="entry name" value="FtsQ_DivIB"/>
</dbReference>
<dbReference type="RefSeq" id="WP_179815579.1">
    <property type="nucleotide sequence ID" value="NZ_JACBZD010000001.1"/>
</dbReference>
<keyword evidence="7 8" id="KW-0131">Cell cycle</keyword>
<gene>
    <name evidence="8" type="primary">ftsQ</name>
    <name evidence="10" type="ORF">FHU37_004045</name>
</gene>
<evidence type="ECO:0000259" key="9">
    <source>
        <dbReference type="PROSITE" id="PS51779"/>
    </source>
</evidence>
<dbReference type="GO" id="GO:0032153">
    <property type="term" value="C:cell division site"/>
    <property type="evidence" value="ECO:0007669"/>
    <property type="project" value="UniProtKB-UniRule"/>
</dbReference>
<dbReference type="GO" id="GO:0090529">
    <property type="term" value="P:cell septum assembly"/>
    <property type="evidence" value="ECO:0007669"/>
    <property type="project" value="InterPro"/>
</dbReference>
<dbReference type="AlphaFoldDB" id="A0A853A9L8"/>
<reference evidence="10 11" key="1">
    <citation type="submission" date="2020-07" db="EMBL/GenBank/DDBJ databases">
        <title>Sequencing the genomes of 1000 actinobacteria strains.</title>
        <authorList>
            <person name="Klenk H.-P."/>
        </authorList>
    </citation>
    <scope>NUCLEOTIDE SEQUENCE [LARGE SCALE GENOMIC DNA]</scope>
    <source>
        <strain evidence="10 11">DSM 42178</strain>
    </source>
</reference>
<organism evidence="10 11">
    <name type="scientific">Allostreptomyces psammosilenae</name>
    <dbReference type="NCBI Taxonomy" id="1892865"/>
    <lineage>
        <taxon>Bacteria</taxon>
        <taxon>Bacillati</taxon>
        <taxon>Actinomycetota</taxon>
        <taxon>Actinomycetes</taxon>
        <taxon>Kitasatosporales</taxon>
        <taxon>Streptomycetaceae</taxon>
        <taxon>Allostreptomyces</taxon>
    </lineage>
</organism>
<comment type="subcellular location">
    <subcellularLocation>
        <location evidence="8">Cell membrane</location>
        <topology evidence="8">Single-pass type II membrane protein</topology>
    </subcellularLocation>
    <subcellularLocation>
        <location evidence="1">Membrane</location>
    </subcellularLocation>
    <text evidence="8">Localizes to the division septum.</text>
</comment>
<evidence type="ECO:0000256" key="3">
    <source>
        <dbReference type="ARBA" id="ARBA00022618"/>
    </source>
</evidence>
<comment type="caution">
    <text evidence="10">The sequence shown here is derived from an EMBL/GenBank/DDBJ whole genome shotgun (WGS) entry which is preliminary data.</text>
</comment>
<dbReference type="PANTHER" id="PTHR37820">
    <property type="entry name" value="CELL DIVISION PROTEIN DIVIB"/>
    <property type="match status" value="1"/>
</dbReference>
<dbReference type="EMBL" id="JACBZD010000001">
    <property type="protein sequence ID" value="NYI07102.1"/>
    <property type="molecule type" value="Genomic_DNA"/>
</dbReference>
<dbReference type="Pfam" id="PF03799">
    <property type="entry name" value="FtsQ_DivIB_C"/>
    <property type="match status" value="1"/>
</dbReference>
<dbReference type="InterPro" id="IPR005548">
    <property type="entry name" value="Cell_div_FtsQ/DivIB_C"/>
</dbReference>
<accession>A0A853A9L8</accession>
<dbReference type="Pfam" id="PF08478">
    <property type="entry name" value="POTRA_1"/>
    <property type="match status" value="1"/>
</dbReference>
<dbReference type="Gene3D" id="3.10.20.310">
    <property type="entry name" value="membrane protein fhac"/>
    <property type="match status" value="1"/>
</dbReference>
<dbReference type="Proteomes" id="UP000567795">
    <property type="component" value="Unassembled WGS sequence"/>
</dbReference>
<proteinExistence type="inferred from homology"/>
<evidence type="ECO:0000256" key="4">
    <source>
        <dbReference type="ARBA" id="ARBA00022692"/>
    </source>
</evidence>
<evidence type="ECO:0000256" key="6">
    <source>
        <dbReference type="ARBA" id="ARBA00023136"/>
    </source>
</evidence>
<name>A0A853A9L8_9ACTN</name>
<comment type="similarity">
    <text evidence="8">Belongs to the FtsQ/DivIB family. FtsQ subfamily.</text>
</comment>
<dbReference type="PANTHER" id="PTHR37820:SF1">
    <property type="entry name" value="CELL DIVISION PROTEIN FTSQ"/>
    <property type="match status" value="1"/>
</dbReference>
<evidence type="ECO:0000313" key="11">
    <source>
        <dbReference type="Proteomes" id="UP000567795"/>
    </source>
</evidence>
<dbReference type="InterPro" id="IPR013685">
    <property type="entry name" value="POTRA_FtsQ_type"/>
</dbReference>
<sequence>MSEPRSPSWLGYWVRRLLPASAAARWALLAAGVALAGGAVWLVAFSPVLDARRVQVVGTELLTEEQVREAARVPLGGPLARVDTAAAERAVAELSRVDSVRVSRVWPHTVRVEVVEHRTVALLDEDGRLREVDEHGVVFEEAAGPLPGVPVVRVAPDGGPSGAAFPRAELLAGAAEVALAVPEELRERTEVVRMDSWDDVRLELTDGSVVVWGSPEDSARKAEVLTDMLAHPAAVYDVSVPEQPALGGLE</sequence>
<keyword evidence="2 8" id="KW-1003">Cell membrane</keyword>
<comment type="function">
    <text evidence="8">Essential cell division protein.</text>
</comment>
<keyword evidence="6 8" id="KW-0472">Membrane</keyword>
<feature type="domain" description="POTRA" evidence="9">
    <location>
        <begin position="49"/>
        <end position="117"/>
    </location>
</feature>
<keyword evidence="5 8" id="KW-1133">Transmembrane helix</keyword>
<evidence type="ECO:0000313" key="10">
    <source>
        <dbReference type="EMBL" id="NYI07102.1"/>
    </source>
</evidence>
<dbReference type="InterPro" id="IPR026579">
    <property type="entry name" value="FtsQ"/>
</dbReference>